<dbReference type="PROSITE" id="PS50850">
    <property type="entry name" value="MFS"/>
    <property type="match status" value="1"/>
</dbReference>
<feature type="transmembrane region" description="Helical" evidence="8">
    <location>
        <begin position="468"/>
        <end position="487"/>
    </location>
</feature>
<dbReference type="Gene3D" id="1.20.1250.20">
    <property type="entry name" value="MFS general substrate transporter like domains"/>
    <property type="match status" value="1"/>
</dbReference>
<feature type="transmembrane region" description="Helical" evidence="8">
    <location>
        <begin position="75"/>
        <end position="94"/>
    </location>
</feature>
<feature type="transmembrane region" description="Helical" evidence="8">
    <location>
        <begin position="296"/>
        <end position="318"/>
    </location>
</feature>
<feature type="transmembrane region" description="Helical" evidence="8">
    <location>
        <begin position="101"/>
        <end position="122"/>
    </location>
</feature>
<protein>
    <submittedName>
        <fullName evidence="10">General substrate transporter</fullName>
    </submittedName>
</protein>
<evidence type="ECO:0000256" key="8">
    <source>
        <dbReference type="SAM" id="Phobius"/>
    </source>
</evidence>
<proteinExistence type="inferred from homology"/>
<dbReference type="GeneID" id="39597796"/>
<dbReference type="PROSITE" id="PS00217">
    <property type="entry name" value="SUGAR_TRANSPORT_2"/>
    <property type="match status" value="1"/>
</dbReference>
<evidence type="ECO:0000256" key="7">
    <source>
        <dbReference type="RuleBase" id="RU003346"/>
    </source>
</evidence>
<accession>A0A443HRB5</accession>
<feature type="transmembrane region" description="Helical" evidence="8">
    <location>
        <begin position="360"/>
        <end position="382"/>
    </location>
</feature>
<dbReference type="PROSITE" id="PS00216">
    <property type="entry name" value="SUGAR_TRANSPORT_1"/>
    <property type="match status" value="1"/>
</dbReference>
<feature type="domain" description="Major facilitator superfamily (MFS) profile" evidence="9">
    <location>
        <begin position="27"/>
        <end position="490"/>
    </location>
</feature>
<dbReference type="AlphaFoldDB" id="A0A443HRB5"/>
<dbReference type="InterPro" id="IPR005829">
    <property type="entry name" value="Sugar_transporter_CS"/>
</dbReference>
<dbReference type="NCBIfam" id="TIGR00879">
    <property type="entry name" value="SP"/>
    <property type="match status" value="1"/>
</dbReference>
<dbReference type="InterPro" id="IPR020846">
    <property type="entry name" value="MFS_dom"/>
</dbReference>
<feature type="transmembrane region" description="Helical" evidence="8">
    <location>
        <begin position="128"/>
        <end position="149"/>
    </location>
</feature>
<gene>
    <name evidence="10" type="ORF">C8Q69DRAFT_433756</name>
</gene>
<sequence length="530" mass="58315">MMFMNFMHAKEDRPTPPEVYNWRLYFTVLGLSTALIVFGYDTSFIGTTQTQPSYKRDFGLNNMSTKDADAFTSNVTSLFSAGAFWGALFMFVLLEMYGRRISVLIADVTFILGAVISTASAGRKSMMYAGRVLSGIGVGGFVAVIPTYISELSPPAIRGRMTGFFETFYQVGSLVGFWINYGIERNVDTERSLAWRIPMGVQLIPVGIVALTIPFLTESPTWLLKKGKDEDALKALSFLRSLPATHQYVLEDVDFIKEQIAIERALTIRSGAKPTFWGSTKAAVKEATMKGMRNRFGLVAMLCLFQAWSGAVAINYYSPTIFTSIGLDNTTLWTGIYGVVKSGAAIIYFSFLIDITGRKWPWITSCIGCAICMYYIGAYIRIATPSDRATETSSQIAAGKGAAAAIMIFGFMWSFGANGLPLIIASEIFSPSVRSISGPWAGVNVWLWSFVVTKSLPSMFRAMGSGIYLWNGTILVLSAIFAFFCIHETKGLRMDQMDQLFGSVANKSVELNADAIDEEKVIAVQIEQPV</sequence>
<feature type="transmembrane region" description="Helical" evidence="8">
    <location>
        <begin position="402"/>
        <end position="424"/>
    </location>
</feature>
<dbReference type="EMBL" id="RCNU01000007">
    <property type="protein sequence ID" value="RWQ94329.1"/>
    <property type="molecule type" value="Genomic_DNA"/>
</dbReference>
<comment type="subcellular location">
    <subcellularLocation>
        <location evidence="1">Membrane</location>
        <topology evidence="1">Multi-pass membrane protein</topology>
    </subcellularLocation>
</comment>
<dbReference type="PANTHER" id="PTHR48022">
    <property type="entry name" value="PLASTIDIC GLUCOSE TRANSPORTER 4"/>
    <property type="match status" value="1"/>
</dbReference>
<dbReference type="InterPro" id="IPR005828">
    <property type="entry name" value="MFS_sugar_transport-like"/>
</dbReference>
<dbReference type="GO" id="GO:0005351">
    <property type="term" value="F:carbohydrate:proton symporter activity"/>
    <property type="evidence" value="ECO:0007669"/>
    <property type="project" value="TreeGrafter"/>
</dbReference>
<evidence type="ECO:0000256" key="4">
    <source>
        <dbReference type="ARBA" id="ARBA00022692"/>
    </source>
</evidence>
<dbReference type="InterPro" id="IPR050360">
    <property type="entry name" value="MFS_Sugar_Transporters"/>
</dbReference>
<evidence type="ECO:0000313" key="10">
    <source>
        <dbReference type="EMBL" id="RWQ94329.1"/>
    </source>
</evidence>
<feature type="transmembrane region" description="Helical" evidence="8">
    <location>
        <begin position="161"/>
        <end position="181"/>
    </location>
</feature>
<evidence type="ECO:0000313" key="11">
    <source>
        <dbReference type="Proteomes" id="UP000283841"/>
    </source>
</evidence>
<name>A0A443HRB5_BYSSP</name>
<dbReference type="GO" id="GO:0016020">
    <property type="term" value="C:membrane"/>
    <property type="evidence" value="ECO:0007669"/>
    <property type="project" value="UniProtKB-SubCell"/>
</dbReference>
<dbReference type="VEuPathDB" id="FungiDB:C8Q69DRAFT_433756"/>
<keyword evidence="11" id="KW-1185">Reference proteome</keyword>
<feature type="transmembrane region" description="Helical" evidence="8">
    <location>
        <begin position="20"/>
        <end position="40"/>
    </location>
</feature>
<feature type="transmembrane region" description="Helical" evidence="8">
    <location>
        <begin position="193"/>
        <end position="216"/>
    </location>
</feature>
<keyword evidence="3 7" id="KW-0813">Transport</keyword>
<dbReference type="PRINTS" id="PR00171">
    <property type="entry name" value="SUGRTRNSPORT"/>
</dbReference>
<comment type="caution">
    <text evidence="10">The sequence shown here is derived from an EMBL/GenBank/DDBJ whole genome shotgun (WGS) entry which is preliminary data.</text>
</comment>
<feature type="transmembrane region" description="Helical" evidence="8">
    <location>
        <begin position="330"/>
        <end position="353"/>
    </location>
</feature>
<dbReference type="SUPFAM" id="SSF103473">
    <property type="entry name" value="MFS general substrate transporter"/>
    <property type="match status" value="1"/>
</dbReference>
<reference evidence="10 11" key="1">
    <citation type="journal article" date="2018" name="Front. Microbiol.">
        <title>Genomic and genetic insights into a cosmopolitan fungus, Paecilomyces variotii (Eurotiales).</title>
        <authorList>
            <person name="Urquhart A.S."/>
            <person name="Mondo S.J."/>
            <person name="Makela M.R."/>
            <person name="Hane J.K."/>
            <person name="Wiebenga A."/>
            <person name="He G."/>
            <person name="Mihaltcheva S."/>
            <person name="Pangilinan J."/>
            <person name="Lipzen A."/>
            <person name="Barry K."/>
            <person name="de Vries R.P."/>
            <person name="Grigoriev I.V."/>
            <person name="Idnurm A."/>
        </authorList>
    </citation>
    <scope>NUCLEOTIDE SEQUENCE [LARGE SCALE GENOMIC DNA]</scope>
    <source>
        <strain evidence="10 11">CBS 101075</strain>
    </source>
</reference>
<keyword evidence="5 8" id="KW-1133">Transmembrane helix</keyword>
<evidence type="ECO:0000256" key="5">
    <source>
        <dbReference type="ARBA" id="ARBA00022989"/>
    </source>
</evidence>
<dbReference type="Proteomes" id="UP000283841">
    <property type="component" value="Unassembled WGS sequence"/>
</dbReference>
<evidence type="ECO:0000256" key="3">
    <source>
        <dbReference type="ARBA" id="ARBA00022448"/>
    </source>
</evidence>
<organism evidence="10 11">
    <name type="scientific">Byssochlamys spectabilis</name>
    <name type="common">Paecilomyces variotii</name>
    <dbReference type="NCBI Taxonomy" id="264951"/>
    <lineage>
        <taxon>Eukaryota</taxon>
        <taxon>Fungi</taxon>
        <taxon>Dikarya</taxon>
        <taxon>Ascomycota</taxon>
        <taxon>Pezizomycotina</taxon>
        <taxon>Eurotiomycetes</taxon>
        <taxon>Eurotiomycetidae</taxon>
        <taxon>Eurotiales</taxon>
        <taxon>Thermoascaceae</taxon>
        <taxon>Paecilomyces</taxon>
    </lineage>
</organism>
<evidence type="ECO:0000256" key="1">
    <source>
        <dbReference type="ARBA" id="ARBA00004141"/>
    </source>
</evidence>
<keyword evidence="4 8" id="KW-0812">Transmembrane</keyword>
<comment type="similarity">
    <text evidence="2 7">Belongs to the major facilitator superfamily. Sugar transporter (TC 2.A.1.1) family.</text>
</comment>
<dbReference type="PANTHER" id="PTHR48022:SF60">
    <property type="entry name" value="MAJOR FACILITATOR SUPERFAMILY (MFS) PROFILE DOMAIN-CONTAINING PROTEIN"/>
    <property type="match status" value="1"/>
</dbReference>
<evidence type="ECO:0000256" key="6">
    <source>
        <dbReference type="ARBA" id="ARBA00023136"/>
    </source>
</evidence>
<evidence type="ECO:0000256" key="2">
    <source>
        <dbReference type="ARBA" id="ARBA00010992"/>
    </source>
</evidence>
<keyword evidence="6 8" id="KW-0472">Membrane</keyword>
<dbReference type="STRING" id="264951.A0A443HRB5"/>
<dbReference type="Pfam" id="PF00083">
    <property type="entry name" value="Sugar_tr"/>
    <property type="match status" value="1"/>
</dbReference>
<feature type="transmembrane region" description="Helical" evidence="8">
    <location>
        <begin position="436"/>
        <end position="456"/>
    </location>
</feature>
<evidence type="ECO:0000259" key="9">
    <source>
        <dbReference type="PROSITE" id="PS50850"/>
    </source>
</evidence>
<dbReference type="RefSeq" id="XP_028483974.1">
    <property type="nucleotide sequence ID" value="XM_028628519.1"/>
</dbReference>
<dbReference type="InterPro" id="IPR003663">
    <property type="entry name" value="Sugar/inositol_transpt"/>
</dbReference>
<dbReference type="InterPro" id="IPR036259">
    <property type="entry name" value="MFS_trans_sf"/>
</dbReference>